<dbReference type="AlphaFoldDB" id="A0A6A6A9G7"/>
<dbReference type="EMBL" id="ML977510">
    <property type="protein sequence ID" value="KAF2127488.1"/>
    <property type="molecule type" value="Genomic_DNA"/>
</dbReference>
<feature type="region of interest" description="Disordered" evidence="1">
    <location>
        <begin position="45"/>
        <end position="72"/>
    </location>
</feature>
<evidence type="ECO:0000313" key="4">
    <source>
        <dbReference type="Proteomes" id="UP000799771"/>
    </source>
</evidence>
<accession>A0A6A6A9G7</accession>
<sequence length="160" mass="17356">MSSPTHDKTLIIAIPTAISILLIAAILSIYKIWTMLPATKLGISSGKTPGNDNSNRTWYGRKQRDESTLPVREKSFREQHLNDLRAWKQSHTAKRRAEMAGDAQLTVPAPVHDAHHGETAQRAERDLERGHGLVVEGGGRGETGGLKPPPASHTGGGSTR</sequence>
<dbReference type="RefSeq" id="XP_033521877.1">
    <property type="nucleotide sequence ID" value="XM_033672979.1"/>
</dbReference>
<evidence type="ECO:0000256" key="2">
    <source>
        <dbReference type="SAM" id="Phobius"/>
    </source>
</evidence>
<feature type="compositionally biased region" description="Basic and acidic residues" evidence="1">
    <location>
        <begin position="62"/>
        <end position="72"/>
    </location>
</feature>
<dbReference type="GeneID" id="54413411"/>
<keyword evidence="4" id="KW-1185">Reference proteome</keyword>
<feature type="transmembrane region" description="Helical" evidence="2">
    <location>
        <begin position="12"/>
        <end position="33"/>
    </location>
</feature>
<dbReference type="Proteomes" id="UP000799771">
    <property type="component" value="Unassembled WGS sequence"/>
</dbReference>
<keyword evidence="2" id="KW-1133">Transmembrane helix</keyword>
<proteinExistence type="predicted"/>
<protein>
    <submittedName>
        <fullName evidence="3">Uncharacterized protein</fullName>
    </submittedName>
</protein>
<evidence type="ECO:0000256" key="1">
    <source>
        <dbReference type="SAM" id="MobiDB-lite"/>
    </source>
</evidence>
<keyword evidence="2" id="KW-0812">Transmembrane</keyword>
<feature type="compositionally biased region" description="Polar residues" evidence="1">
    <location>
        <begin position="45"/>
        <end position="57"/>
    </location>
</feature>
<evidence type="ECO:0000313" key="3">
    <source>
        <dbReference type="EMBL" id="KAF2127488.1"/>
    </source>
</evidence>
<keyword evidence="2" id="KW-0472">Membrane</keyword>
<gene>
    <name evidence="3" type="ORF">P153DRAFT_432621</name>
</gene>
<organism evidence="3 4">
    <name type="scientific">Dothidotthia symphoricarpi CBS 119687</name>
    <dbReference type="NCBI Taxonomy" id="1392245"/>
    <lineage>
        <taxon>Eukaryota</taxon>
        <taxon>Fungi</taxon>
        <taxon>Dikarya</taxon>
        <taxon>Ascomycota</taxon>
        <taxon>Pezizomycotina</taxon>
        <taxon>Dothideomycetes</taxon>
        <taxon>Pleosporomycetidae</taxon>
        <taxon>Pleosporales</taxon>
        <taxon>Dothidotthiaceae</taxon>
        <taxon>Dothidotthia</taxon>
    </lineage>
</organism>
<feature type="compositionally biased region" description="Gly residues" evidence="1">
    <location>
        <begin position="135"/>
        <end position="144"/>
    </location>
</feature>
<reference evidence="3" key="1">
    <citation type="journal article" date="2020" name="Stud. Mycol.">
        <title>101 Dothideomycetes genomes: a test case for predicting lifestyles and emergence of pathogens.</title>
        <authorList>
            <person name="Haridas S."/>
            <person name="Albert R."/>
            <person name="Binder M."/>
            <person name="Bloem J."/>
            <person name="Labutti K."/>
            <person name="Salamov A."/>
            <person name="Andreopoulos B."/>
            <person name="Baker S."/>
            <person name="Barry K."/>
            <person name="Bills G."/>
            <person name="Bluhm B."/>
            <person name="Cannon C."/>
            <person name="Castanera R."/>
            <person name="Culley D."/>
            <person name="Daum C."/>
            <person name="Ezra D."/>
            <person name="Gonzalez J."/>
            <person name="Henrissat B."/>
            <person name="Kuo A."/>
            <person name="Liang C."/>
            <person name="Lipzen A."/>
            <person name="Lutzoni F."/>
            <person name="Magnuson J."/>
            <person name="Mondo S."/>
            <person name="Nolan M."/>
            <person name="Ohm R."/>
            <person name="Pangilinan J."/>
            <person name="Park H.-J."/>
            <person name="Ramirez L."/>
            <person name="Alfaro M."/>
            <person name="Sun H."/>
            <person name="Tritt A."/>
            <person name="Yoshinaga Y."/>
            <person name="Zwiers L.-H."/>
            <person name="Turgeon B."/>
            <person name="Goodwin S."/>
            <person name="Spatafora J."/>
            <person name="Crous P."/>
            <person name="Grigoriev I."/>
        </authorList>
    </citation>
    <scope>NUCLEOTIDE SEQUENCE</scope>
    <source>
        <strain evidence="3">CBS 119687</strain>
    </source>
</reference>
<feature type="region of interest" description="Disordered" evidence="1">
    <location>
        <begin position="84"/>
        <end position="160"/>
    </location>
</feature>
<name>A0A6A6A9G7_9PLEO</name>
<feature type="compositionally biased region" description="Basic and acidic residues" evidence="1">
    <location>
        <begin position="112"/>
        <end position="131"/>
    </location>
</feature>